<sequence length="282" mass="30366">MKAVLVSGFARSFISGLPIADATITVLENNQLKFKTDASGKFGPFAWAVGKPITLVFEKPGSFWTGYKTTQTATVIVPPEGINHENYVKNISFQVPSNMAYKLLSFAIGEAEDPDACQIAATITPPNTTMDDIPQGVEGVTVSLSPNVKVRTFYFDIFPFIHKTNPFIRTLKSTSLDGGVAFLNVPPGDYIMEARKDNILFSKVIIKARKGMLVNASPPQGPTMLMDASSTQDTAVIQKPKVNKAEIKPNQFSFFKPALAFGLTAAAGVLLAATALNKSMAP</sequence>
<protein>
    <recommendedName>
        <fullName evidence="4">Carboxypeptidase regulatory-like domain-containing protein</fullName>
    </recommendedName>
</protein>
<evidence type="ECO:0000313" key="2">
    <source>
        <dbReference type="EMBL" id="KTD69198.1"/>
    </source>
</evidence>
<accession>A0A0W0ZJW1</accession>
<dbReference type="EMBL" id="LNYY01000019">
    <property type="protein sequence ID" value="KTD69198.1"/>
    <property type="molecule type" value="Genomic_DNA"/>
</dbReference>
<keyword evidence="3" id="KW-1185">Reference proteome</keyword>
<proteinExistence type="predicted"/>
<dbReference type="SUPFAM" id="SSF49464">
    <property type="entry name" value="Carboxypeptidase regulatory domain-like"/>
    <property type="match status" value="1"/>
</dbReference>
<keyword evidence="1" id="KW-0472">Membrane</keyword>
<keyword evidence="1" id="KW-0812">Transmembrane</keyword>
<dbReference type="STRING" id="947033.Lste_2356"/>
<name>A0A0W0ZJW1_9GAMM</name>
<comment type="caution">
    <text evidence="2">The sequence shown here is derived from an EMBL/GenBank/DDBJ whole genome shotgun (WGS) entry which is preliminary data.</text>
</comment>
<dbReference type="InterPro" id="IPR008969">
    <property type="entry name" value="CarboxyPept-like_regulatory"/>
</dbReference>
<gene>
    <name evidence="2" type="ORF">Lste_2356</name>
</gene>
<evidence type="ECO:0008006" key="4">
    <source>
        <dbReference type="Google" id="ProtNLM"/>
    </source>
</evidence>
<dbReference type="PATRIC" id="fig|947033.5.peg.2496"/>
<evidence type="ECO:0000313" key="3">
    <source>
        <dbReference type="Proteomes" id="UP000054926"/>
    </source>
</evidence>
<dbReference type="RefSeq" id="WP_237760477.1">
    <property type="nucleotide sequence ID" value="NZ_DAIOMV010000014.1"/>
</dbReference>
<reference evidence="2 3" key="1">
    <citation type="submission" date="2015-11" db="EMBL/GenBank/DDBJ databases">
        <title>Genomic analysis of 38 Legionella species identifies large and diverse effector repertoires.</title>
        <authorList>
            <person name="Burstein D."/>
            <person name="Amaro F."/>
            <person name="Zusman T."/>
            <person name="Lifshitz Z."/>
            <person name="Cohen O."/>
            <person name="Gilbert J.A."/>
            <person name="Pupko T."/>
            <person name="Shuman H.A."/>
            <person name="Segal G."/>
        </authorList>
    </citation>
    <scope>NUCLEOTIDE SEQUENCE [LARGE SCALE GENOMIC DNA]</scope>
    <source>
        <strain evidence="2 3">IMVS3376</strain>
    </source>
</reference>
<dbReference type="AlphaFoldDB" id="A0A0W0ZJW1"/>
<organism evidence="2 3">
    <name type="scientific">Legionella steelei</name>
    <dbReference type="NCBI Taxonomy" id="947033"/>
    <lineage>
        <taxon>Bacteria</taxon>
        <taxon>Pseudomonadati</taxon>
        <taxon>Pseudomonadota</taxon>
        <taxon>Gammaproteobacteria</taxon>
        <taxon>Legionellales</taxon>
        <taxon>Legionellaceae</taxon>
        <taxon>Legionella</taxon>
    </lineage>
</organism>
<feature type="transmembrane region" description="Helical" evidence="1">
    <location>
        <begin position="258"/>
        <end position="276"/>
    </location>
</feature>
<evidence type="ECO:0000256" key="1">
    <source>
        <dbReference type="SAM" id="Phobius"/>
    </source>
</evidence>
<dbReference type="Proteomes" id="UP000054926">
    <property type="component" value="Unassembled WGS sequence"/>
</dbReference>
<keyword evidence="1" id="KW-1133">Transmembrane helix</keyword>